<dbReference type="EMBL" id="AP021888">
    <property type="protein sequence ID" value="BBP43893.1"/>
    <property type="molecule type" value="Genomic_DNA"/>
</dbReference>
<dbReference type="Proteomes" id="UP000501466">
    <property type="component" value="Chromosome"/>
</dbReference>
<evidence type="ECO:0000313" key="2">
    <source>
        <dbReference type="Proteomes" id="UP000501466"/>
    </source>
</evidence>
<evidence type="ECO:0000313" key="1">
    <source>
        <dbReference type="EMBL" id="BBP43893.1"/>
    </source>
</evidence>
<keyword evidence="2" id="KW-1185">Reference proteome</keyword>
<protein>
    <submittedName>
        <fullName evidence="1">Uncharacterized protein</fullName>
    </submittedName>
</protein>
<dbReference type="KEGG" id="tzo:THMIRHAT_16390"/>
<accession>A0A6F8PP55</accession>
<proteinExistence type="predicted"/>
<reference evidence="2" key="1">
    <citation type="submission" date="2019-11" db="EMBL/GenBank/DDBJ databases">
        <title>Isolation and characterization of two novel species in the genus Thiomicrorhabdus.</title>
        <authorList>
            <person name="Mochizuki J."/>
            <person name="Kojima H."/>
            <person name="Fukui M."/>
        </authorList>
    </citation>
    <scope>NUCLEOTIDE SEQUENCE [LARGE SCALE GENOMIC DNA]</scope>
    <source>
        <strain evidence="2">AkT22</strain>
    </source>
</reference>
<dbReference type="AlphaFoldDB" id="A0A6F8PP55"/>
<name>A0A6F8PP55_9GAMM</name>
<gene>
    <name evidence="1" type="ORF">THMIRHAT_16390</name>
</gene>
<sequence>MSGVAFFGDFFGEAKKLHGREAEVPFRNTIPKSDLKMKISNRGDRLG</sequence>
<organism evidence="1 2">
    <name type="scientific">Thiosulfativibrio zosterae</name>
    <dbReference type="NCBI Taxonomy" id="2675053"/>
    <lineage>
        <taxon>Bacteria</taxon>
        <taxon>Pseudomonadati</taxon>
        <taxon>Pseudomonadota</taxon>
        <taxon>Gammaproteobacteria</taxon>
        <taxon>Thiotrichales</taxon>
        <taxon>Piscirickettsiaceae</taxon>
        <taxon>Thiosulfativibrio</taxon>
    </lineage>
</organism>